<reference evidence="2" key="1">
    <citation type="journal article" date="2023" name="Front. Plant Sci.">
        <title>Chromosomal-level genome assembly of Melastoma candidum provides insights into trichome evolution.</title>
        <authorList>
            <person name="Zhong Y."/>
            <person name="Wu W."/>
            <person name="Sun C."/>
            <person name="Zou P."/>
            <person name="Liu Y."/>
            <person name="Dai S."/>
            <person name="Zhou R."/>
        </authorList>
    </citation>
    <scope>NUCLEOTIDE SEQUENCE [LARGE SCALE GENOMIC DNA]</scope>
</reference>
<proteinExistence type="predicted"/>
<comment type="caution">
    <text evidence="1">The sequence shown here is derived from an EMBL/GenBank/DDBJ whole genome shotgun (WGS) entry which is preliminary data.</text>
</comment>
<keyword evidence="2" id="KW-1185">Reference proteome</keyword>
<dbReference type="Proteomes" id="UP001057402">
    <property type="component" value="Chromosome 4"/>
</dbReference>
<gene>
    <name evidence="1" type="ORF">MLD38_013772</name>
</gene>
<organism evidence="1 2">
    <name type="scientific">Melastoma candidum</name>
    <dbReference type="NCBI Taxonomy" id="119954"/>
    <lineage>
        <taxon>Eukaryota</taxon>
        <taxon>Viridiplantae</taxon>
        <taxon>Streptophyta</taxon>
        <taxon>Embryophyta</taxon>
        <taxon>Tracheophyta</taxon>
        <taxon>Spermatophyta</taxon>
        <taxon>Magnoliopsida</taxon>
        <taxon>eudicotyledons</taxon>
        <taxon>Gunneridae</taxon>
        <taxon>Pentapetalae</taxon>
        <taxon>rosids</taxon>
        <taxon>malvids</taxon>
        <taxon>Myrtales</taxon>
        <taxon>Melastomataceae</taxon>
        <taxon>Melastomatoideae</taxon>
        <taxon>Melastomateae</taxon>
        <taxon>Melastoma</taxon>
    </lineage>
</organism>
<evidence type="ECO:0000313" key="2">
    <source>
        <dbReference type="Proteomes" id="UP001057402"/>
    </source>
</evidence>
<dbReference type="EMBL" id="CM042883">
    <property type="protein sequence ID" value="KAI4375965.1"/>
    <property type="molecule type" value="Genomic_DNA"/>
</dbReference>
<name>A0ACB9RB92_9MYRT</name>
<sequence length="133" mass="14789">MGSTAITLCIICSLSAVASAEFNSTPEYLSCHGQIQPLSEYQSGVETVVRDLIASTPRSGFNYYNKYEKEDTEVYGHGICNGLLSIQECGDCLRTVNAYRLHYCTFVVTAQAVLVDCEMTFHNERFHHGGPRH</sequence>
<accession>A0ACB9RB92</accession>
<evidence type="ECO:0000313" key="1">
    <source>
        <dbReference type="EMBL" id="KAI4375965.1"/>
    </source>
</evidence>
<protein>
    <submittedName>
        <fullName evidence="1">Uncharacterized protein</fullName>
    </submittedName>
</protein>